<comment type="similarity">
    <text evidence="1">Belongs to the peptidase C14B family.</text>
</comment>
<feature type="region of interest" description="Disordered" evidence="4">
    <location>
        <begin position="552"/>
        <end position="571"/>
    </location>
</feature>
<dbReference type="OrthoDB" id="3223806at2759"/>
<dbReference type="InterPro" id="IPR050452">
    <property type="entry name" value="Metacaspase"/>
</dbReference>
<dbReference type="GO" id="GO:0006915">
    <property type="term" value="P:apoptotic process"/>
    <property type="evidence" value="ECO:0007669"/>
    <property type="project" value="UniProtKB-KW"/>
</dbReference>
<evidence type="ECO:0000256" key="3">
    <source>
        <dbReference type="ARBA" id="ARBA00022807"/>
    </source>
</evidence>
<dbReference type="GO" id="GO:0005737">
    <property type="term" value="C:cytoplasm"/>
    <property type="evidence" value="ECO:0007669"/>
    <property type="project" value="TreeGrafter"/>
</dbReference>
<dbReference type="Gene3D" id="3.40.50.1460">
    <property type="match status" value="1"/>
</dbReference>
<dbReference type="InterPro" id="IPR011600">
    <property type="entry name" value="Pept_C14_caspase"/>
</dbReference>
<keyword evidence="3" id="KW-0645">Protease</keyword>
<keyword evidence="2" id="KW-0053">Apoptosis</keyword>
<dbReference type="GO" id="GO:0006508">
    <property type="term" value="P:proteolysis"/>
    <property type="evidence" value="ECO:0007669"/>
    <property type="project" value="InterPro"/>
</dbReference>
<feature type="domain" description="Peptidase C14 caspase" evidence="5">
    <location>
        <begin position="6"/>
        <end position="261"/>
    </location>
</feature>
<dbReference type="PANTHER" id="PTHR48104">
    <property type="entry name" value="METACASPASE-4"/>
    <property type="match status" value="1"/>
</dbReference>
<evidence type="ECO:0000259" key="5">
    <source>
        <dbReference type="Pfam" id="PF00656"/>
    </source>
</evidence>
<keyword evidence="3" id="KW-0378">Hydrolase</keyword>
<evidence type="ECO:0000256" key="4">
    <source>
        <dbReference type="SAM" id="MobiDB-lite"/>
    </source>
</evidence>
<accession>A0A5C3L1B6</accession>
<gene>
    <name evidence="6" type="ORF">FA15DRAFT_637454</name>
</gene>
<dbReference type="AlphaFoldDB" id="A0A5C3L1B6"/>
<sequence length="686" mass="76129">MASPVFALIIGIESYKSGSIWNLHSCVDDAERVERWLLEDIDVPKHQIKKLLDSQATKENIERAFMEHLINNPDIHHGDAMIVYFAGHGSRVTAPRDWYRGMRKHRSVEVLCTHDYDTKDARDLGRIAGISDRSMSAMLGDLSAVKGDNITFIVDACFSPSQTAEHIRERSRTRWTPPGKTTGEDLYRGLWPSARAQPQHAQFGFLEPCPTSHVILAACSPGNIAVEGKEGGRLTASLMQGFAALTLHRTSYAQLFDYINRAALEPGHRAVCLGKHKNRIFFNDVPFVTDGKFLSVAYTDIGIRVEAGYIHGIIEGCELSLHLHNYRCSRNPAVASVTIAEVHPTWSLAQIKTQDMKVPRTCWARITHWNNENPFRVKLKASLASMMTVWKLKKGFPADALRILRGTGITVQGVEDSKEADISIKVRRRSIVVKKHDSSGMNNPRIVSDANAVKLINEAATFNLHLQTGNPAKPLEDLVRMELYDVNSFSFSKVGPSLLNPGGRTIIHPDDSTNFMFDLVIRNGSKVGLWSYVLAMDPDTYSVALIYQPGSDDTSSEKSRQESPARPPTPLFPGGVLDVVLTWPNLDRSTYQTQDLHPPHKLGFLKVLLCSTPIGSLGLFDKLQVTAPRLKPVLQPNRDNGSKVSDILDELSAASWRAASGENMWDTFLIPVTFTMGSSVYLPSGL</sequence>
<organism evidence="6 7">
    <name type="scientific">Coprinopsis marcescibilis</name>
    <name type="common">Agaric fungus</name>
    <name type="synonym">Psathyrella marcescibilis</name>
    <dbReference type="NCBI Taxonomy" id="230819"/>
    <lineage>
        <taxon>Eukaryota</taxon>
        <taxon>Fungi</taxon>
        <taxon>Dikarya</taxon>
        <taxon>Basidiomycota</taxon>
        <taxon>Agaricomycotina</taxon>
        <taxon>Agaricomycetes</taxon>
        <taxon>Agaricomycetidae</taxon>
        <taxon>Agaricales</taxon>
        <taxon>Agaricineae</taxon>
        <taxon>Psathyrellaceae</taxon>
        <taxon>Coprinopsis</taxon>
    </lineage>
</organism>
<proteinExistence type="inferred from homology"/>
<evidence type="ECO:0000313" key="7">
    <source>
        <dbReference type="Proteomes" id="UP000307440"/>
    </source>
</evidence>
<reference evidence="6 7" key="1">
    <citation type="journal article" date="2019" name="Nat. Ecol. Evol.">
        <title>Megaphylogeny resolves global patterns of mushroom evolution.</title>
        <authorList>
            <person name="Varga T."/>
            <person name="Krizsan K."/>
            <person name="Foldi C."/>
            <person name="Dima B."/>
            <person name="Sanchez-Garcia M."/>
            <person name="Sanchez-Ramirez S."/>
            <person name="Szollosi G.J."/>
            <person name="Szarkandi J.G."/>
            <person name="Papp V."/>
            <person name="Albert L."/>
            <person name="Andreopoulos W."/>
            <person name="Angelini C."/>
            <person name="Antonin V."/>
            <person name="Barry K.W."/>
            <person name="Bougher N.L."/>
            <person name="Buchanan P."/>
            <person name="Buyck B."/>
            <person name="Bense V."/>
            <person name="Catcheside P."/>
            <person name="Chovatia M."/>
            <person name="Cooper J."/>
            <person name="Damon W."/>
            <person name="Desjardin D."/>
            <person name="Finy P."/>
            <person name="Geml J."/>
            <person name="Haridas S."/>
            <person name="Hughes K."/>
            <person name="Justo A."/>
            <person name="Karasinski D."/>
            <person name="Kautmanova I."/>
            <person name="Kiss B."/>
            <person name="Kocsube S."/>
            <person name="Kotiranta H."/>
            <person name="LaButti K.M."/>
            <person name="Lechner B.E."/>
            <person name="Liimatainen K."/>
            <person name="Lipzen A."/>
            <person name="Lukacs Z."/>
            <person name="Mihaltcheva S."/>
            <person name="Morgado L.N."/>
            <person name="Niskanen T."/>
            <person name="Noordeloos M.E."/>
            <person name="Ohm R.A."/>
            <person name="Ortiz-Santana B."/>
            <person name="Ovrebo C."/>
            <person name="Racz N."/>
            <person name="Riley R."/>
            <person name="Savchenko A."/>
            <person name="Shiryaev A."/>
            <person name="Soop K."/>
            <person name="Spirin V."/>
            <person name="Szebenyi C."/>
            <person name="Tomsovsky M."/>
            <person name="Tulloss R.E."/>
            <person name="Uehling J."/>
            <person name="Grigoriev I.V."/>
            <person name="Vagvolgyi C."/>
            <person name="Papp T."/>
            <person name="Martin F.M."/>
            <person name="Miettinen O."/>
            <person name="Hibbett D.S."/>
            <person name="Nagy L.G."/>
        </authorList>
    </citation>
    <scope>NUCLEOTIDE SEQUENCE [LARGE SCALE GENOMIC DNA]</scope>
    <source>
        <strain evidence="6 7">CBS 121175</strain>
    </source>
</reference>
<dbReference type="GO" id="GO:0004197">
    <property type="term" value="F:cysteine-type endopeptidase activity"/>
    <property type="evidence" value="ECO:0007669"/>
    <property type="project" value="InterPro"/>
</dbReference>
<protein>
    <recommendedName>
        <fullName evidence="5">Peptidase C14 caspase domain-containing protein</fullName>
    </recommendedName>
</protein>
<dbReference type="InterPro" id="IPR029030">
    <property type="entry name" value="Caspase-like_dom_sf"/>
</dbReference>
<evidence type="ECO:0000313" key="6">
    <source>
        <dbReference type="EMBL" id="TFK26500.1"/>
    </source>
</evidence>
<keyword evidence="7" id="KW-1185">Reference proteome</keyword>
<keyword evidence="3" id="KW-0788">Thiol protease</keyword>
<dbReference type="EMBL" id="ML210174">
    <property type="protein sequence ID" value="TFK26500.1"/>
    <property type="molecule type" value="Genomic_DNA"/>
</dbReference>
<dbReference type="SUPFAM" id="SSF52129">
    <property type="entry name" value="Caspase-like"/>
    <property type="match status" value="1"/>
</dbReference>
<evidence type="ECO:0000256" key="1">
    <source>
        <dbReference type="ARBA" id="ARBA00009005"/>
    </source>
</evidence>
<dbReference type="Proteomes" id="UP000307440">
    <property type="component" value="Unassembled WGS sequence"/>
</dbReference>
<evidence type="ECO:0000256" key="2">
    <source>
        <dbReference type="ARBA" id="ARBA00022703"/>
    </source>
</evidence>
<dbReference type="Pfam" id="PF00656">
    <property type="entry name" value="Peptidase_C14"/>
    <property type="match status" value="1"/>
</dbReference>
<dbReference type="PANTHER" id="PTHR48104:SF30">
    <property type="entry name" value="METACASPASE-1"/>
    <property type="match status" value="1"/>
</dbReference>
<name>A0A5C3L1B6_COPMA</name>